<accession>A0A0F9SF41</accession>
<dbReference type="AlphaFoldDB" id="A0A0F9SF41"/>
<organism evidence="1">
    <name type="scientific">marine sediment metagenome</name>
    <dbReference type="NCBI Taxonomy" id="412755"/>
    <lineage>
        <taxon>unclassified sequences</taxon>
        <taxon>metagenomes</taxon>
        <taxon>ecological metagenomes</taxon>
    </lineage>
</organism>
<sequence>MANRPKTERNNKILDYWNRGYRQIAIAKMFKMNVSAVGMVIRRANARSQEVTNESS</sequence>
<protein>
    <submittedName>
        <fullName evidence="1">Uncharacterized protein</fullName>
    </submittedName>
</protein>
<name>A0A0F9SF41_9ZZZZ</name>
<proteinExistence type="predicted"/>
<gene>
    <name evidence="1" type="ORF">LCGC14_0527730</name>
</gene>
<reference evidence="1" key="1">
    <citation type="journal article" date="2015" name="Nature">
        <title>Complex archaea that bridge the gap between prokaryotes and eukaryotes.</title>
        <authorList>
            <person name="Spang A."/>
            <person name="Saw J.H."/>
            <person name="Jorgensen S.L."/>
            <person name="Zaremba-Niedzwiedzka K."/>
            <person name="Martijn J."/>
            <person name="Lind A.E."/>
            <person name="van Eijk R."/>
            <person name="Schleper C."/>
            <person name="Guy L."/>
            <person name="Ettema T.J."/>
        </authorList>
    </citation>
    <scope>NUCLEOTIDE SEQUENCE</scope>
</reference>
<dbReference type="EMBL" id="LAZR01000679">
    <property type="protein sequence ID" value="KKN60902.1"/>
    <property type="molecule type" value="Genomic_DNA"/>
</dbReference>
<evidence type="ECO:0000313" key="1">
    <source>
        <dbReference type="EMBL" id="KKN60902.1"/>
    </source>
</evidence>
<comment type="caution">
    <text evidence="1">The sequence shown here is derived from an EMBL/GenBank/DDBJ whole genome shotgun (WGS) entry which is preliminary data.</text>
</comment>